<dbReference type="Pfam" id="PF13851">
    <property type="entry name" value="GAS"/>
    <property type="match status" value="1"/>
</dbReference>
<keyword evidence="1" id="KW-0175">Coiled coil</keyword>
<feature type="coiled-coil region" evidence="1">
    <location>
        <begin position="169"/>
        <end position="252"/>
    </location>
</feature>
<dbReference type="InterPro" id="IPR025593">
    <property type="entry name" value="GAS8_dom"/>
</dbReference>
<evidence type="ECO:0000256" key="1">
    <source>
        <dbReference type="SAM" id="Coils"/>
    </source>
</evidence>
<feature type="coiled-coil region" evidence="1">
    <location>
        <begin position="28"/>
        <end position="58"/>
    </location>
</feature>
<dbReference type="GO" id="GO:0005874">
    <property type="term" value="C:microtubule"/>
    <property type="evidence" value="ECO:0007669"/>
    <property type="project" value="TreeGrafter"/>
</dbReference>
<name>A0A0G4G5R0_9ALVE</name>
<dbReference type="EMBL" id="CDMZ01000890">
    <property type="protein sequence ID" value="CEM23404.1"/>
    <property type="molecule type" value="Genomic_DNA"/>
</dbReference>
<dbReference type="GO" id="GO:0031267">
    <property type="term" value="F:small GTPase binding"/>
    <property type="evidence" value="ECO:0007669"/>
    <property type="project" value="InterPro"/>
</dbReference>
<protein>
    <recommendedName>
        <fullName evidence="2">Growth arrest-specific protein 8 domain-containing protein</fullName>
    </recommendedName>
</protein>
<dbReference type="GO" id="GO:0031514">
    <property type="term" value="C:motile cilium"/>
    <property type="evidence" value="ECO:0007669"/>
    <property type="project" value="InterPro"/>
</dbReference>
<evidence type="ECO:0000313" key="3">
    <source>
        <dbReference type="EMBL" id="CEM23404.1"/>
    </source>
</evidence>
<gene>
    <name evidence="3" type="ORF">Cvel_20252</name>
</gene>
<proteinExistence type="predicted"/>
<feature type="domain" description="Growth arrest-specific protein 8" evidence="2">
    <location>
        <begin position="147"/>
        <end position="345"/>
    </location>
</feature>
<dbReference type="PANTHER" id="PTHR31543">
    <property type="entry name" value="DYNEIN REGULATORY COMPLEX SUBUNIT 4"/>
    <property type="match status" value="1"/>
</dbReference>
<dbReference type="PANTHER" id="PTHR31543:SF1">
    <property type="entry name" value="HECT DOMAIN-CONTAINING PROTEIN"/>
    <property type="match status" value="1"/>
</dbReference>
<dbReference type="GO" id="GO:0008017">
    <property type="term" value="F:microtubule binding"/>
    <property type="evidence" value="ECO:0007669"/>
    <property type="project" value="InterPro"/>
</dbReference>
<dbReference type="AlphaFoldDB" id="A0A0G4G5R0"/>
<dbReference type="PhylomeDB" id="A0A0G4G5R0"/>
<reference evidence="3" key="1">
    <citation type="submission" date="2014-11" db="EMBL/GenBank/DDBJ databases">
        <authorList>
            <person name="Otto D Thomas"/>
            <person name="Naeem Raeece"/>
        </authorList>
    </citation>
    <scope>NUCLEOTIDE SEQUENCE</scope>
</reference>
<sequence>MRCADEERAFAELLQEREKLNYFWVIEKKTKEEKHAELRAKEREMQDREEKHQLELNEREDGLWHDLRDVQTELCVTENGHTQAVRMMRLLQDKAVYSLRTEFEEDAKQALALHKQRMTRLREGAEEARRNEIATITAEKDAHVSEVIAKNAKDFAAIKRYYLDRTSSNLDLIKRLKEDHEELKRAETKDTKTLADLQSRYKSLNEPLKKARAEVERLTADLKLHTLDKKRLEAVKETLHKQENLLGNAQLQQEVDEQRLRRLTSDRDGLAGKFQKVLYSVQQKSGLKNLILEKKLDSLEETLEVSDSQMSEILVSANLDRATAGGISEKLDQVIRYKNDIIQALHEESQKIKEAHRQVVRAFQSKMMEAGVPVENTGFEVQLMA</sequence>
<dbReference type="InterPro" id="IPR039308">
    <property type="entry name" value="GAS8"/>
</dbReference>
<evidence type="ECO:0000259" key="2">
    <source>
        <dbReference type="Pfam" id="PF13851"/>
    </source>
</evidence>
<accession>A0A0G4G5R0</accession>
<dbReference type="VEuPathDB" id="CryptoDB:Cvel_20252"/>
<dbReference type="GO" id="GO:0005794">
    <property type="term" value="C:Golgi apparatus"/>
    <property type="evidence" value="ECO:0007669"/>
    <property type="project" value="TreeGrafter"/>
</dbReference>
<organism evidence="3">
    <name type="scientific">Chromera velia CCMP2878</name>
    <dbReference type="NCBI Taxonomy" id="1169474"/>
    <lineage>
        <taxon>Eukaryota</taxon>
        <taxon>Sar</taxon>
        <taxon>Alveolata</taxon>
        <taxon>Colpodellida</taxon>
        <taxon>Chromeraceae</taxon>
        <taxon>Chromera</taxon>
    </lineage>
</organism>
<dbReference type="GO" id="GO:0048870">
    <property type="term" value="P:cell motility"/>
    <property type="evidence" value="ECO:0007669"/>
    <property type="project" value="InterPro"/>
</dbReference>